<dbReference type="EMBL" id="JACPNR010000014">
    <property type="protein sequence ID" value="MBI2679365.1"/>
    <property type="molecule type" value="Genomic_DNA"/>
</dbReference>
<dbReference type="Gene3D" id="1.25.40.10">
    <property type="entry name" value="Tetratricopeptide repeat domain"/>
    <property type="match status" value="1"/>
</dbReference>
<feature type="compositionally biased region" description="Basic and acidic residues" evidence="1">
    <location>
        <begin position="494"/>
        <end position="506"/>
    </location>
</feature>
<accession>A0A932EQ03</accession>
<feature type="chain" id="PRO_5036976073" evidence="2">
    <location>
        <begin position="34"/>
        <end position="516"/>
    </location>
</feature>
<protein>
    <submittedName>
        <fullName evidence="3">Tetratricopeptide repeat protein</fullName>
    </submittedName>
</protein>
<evidence type="ECO:0000256" key="2">
    <source>
        <dbReference type="SAM" id="SignalP"/>
    </source>
</evidence>
<feature type="signal peptide" evidence="2">
    <location>
        <begin position="1"/>
        <end position="33"/>
    </location>
</feature>
<evidence type="ECO:0000313" key="3">
    <source>
        <dbReference type="EMBL" id="MBI2679365.1"/>
    </source>
</evidence>
<evidence type="ECO:0000256" key="1">
    <source>
        <dbReference type="SAM" id="MobiDB-lite"/>
    </source>
</evidence>
<reference evidence="3" key="1">
    <citation type="submission" date="2020-07" db="EMBL/GenBank/DDBJ databases">
        <title>Huge and variable diversity of episymbiotic CPR bacteria and DPANN archaea in groundwater ecosystems.</title>
        <authorList>
            <person name="He C.Y."/>
            <person name="Keren R."/>
            <person name="Whittaker M."/>
            <person name="Farag I.F."/>
            <person name="Doudna J."/>
            <person name="Cate J.H.D."/>
            <person name="Banfield J.F."/>
        </authorList>
    </citation>
    <scope>NUCLEOTIDE SEQUENCE</scope>
    <source>
        <strain evidence="3">NC_groundwater_580_Pr5_B-0.1um_64_19</strain>
    </source>
</reference>
<dbReference type="SUPFAM" id="SSF48452">
    <property type="entry name" value="TPR-like"/>
    <property type="match status" value="1"/>
</dbReference>
<dbReference type="Proteomes" id="UP000779809">
    <property type="component" value="Unassembled WGS sequence"/>
</dbReference>
<organism evidence="3 4">
    <name type="scientific">Candidatus Korobacter versatilis</name>
    <dbReference type="NCBI Taxonomy" id="658062"/>
    <lineage>
        <taxon>Bacteria</taxon>
        <taxon>Pseudomonadati</taxon>
        <taxon>Acidobacteriota</taxon>
        <taxon>Terriglobia</taxon>
        <taxon>Terriglobales</taxon>
        <taxon>Candidatus Korobacteraceae</taxon>
        <taxon>Candidatus Korobacter</taxon>
    </lineage>
</organism>
<sequence>MQFLSEAFLGSLSRFLTAGAVALSMALAPHAAAQQTTKIRLDSNETVFATLAALNACGYDADLAASDPLRAQIRAQVAQNVARSADAQVAQQRVCTFYNDHRPEGPKGDSARNHAQYISLALYLSEPPRFQPIVRESELPPDAAYVLGFVPLLQRFYETAGVHELWRNRQRDYDALMERYAEPITKMRFDTDIYLKLASAGYLGRTFTIYIEPLEGPGQVNSRNYGPDYFLIVSPSAKGELPMRDIRHTYLHFILDPLALKRATTMKRLEPLLDSVQAAPLDESFKYDISLLVTESLIQAIEARMVPGGKKAGAQREAAMERAMSEGYILTHYFYGGLEGFEASPTGLNDAYGDLLHDINVDSEKRRARNITFSKQADPEVVGKKTARPYERTLDIAENRLAAGDVTGARTYAQEALDQHTADPGHAAFILARCAILSGDTETARKYFNQTIEMASEPRMVAWSHIYLGRIFDMQEQRDQAITHYRAALSAGDARPDTKTAAERGLEQPYQPAPRR</sequence>
<keyword evidence="2" id="KW-0732">Signal</keyword>
<gene>
    <name evidence="3" type="ORF">HYX28_11340</name>
</gene>
<feature type="region of interest" description="Disordered" evidence="1">
    <location>
        <begin position="489"/>
        <end position="516"/>
    </location>
</feature>
<dbReference type="InterPro" id="IPR011990">
    <property type="entry name" value="TPR-like_helical_dom_sf"/>
</dbReference>
<name>A0A932EQ03_9BACT</name>
<dbReference type="AlphaFoldDB" id="A0A932EQ03"/>
<dbReference type="Pfam" id="PF13432">
    <property type="entry name" value="TPR_16"/>
    <property type="match status" value="1"/>
</dbReference>
<evidence type="ECO:0000313" key="4">
    <source>
        <dbReference type="Proteomes" id="UP000779809"/>
    </source>
</evidence>
<comment type="caution">
    <text evidence="3">The sequence shown here is derived from an EMBL/GenBank/DDBJ whole genome shotgun (WGS) entry which is preliminary data.</text>
</comment>
<proteinExistence type="predicted"/>